<dbReference type="OrthoDB" id="121932at2759"/>
<evidence type="ECO:0000313" key="1">
    <source>
        <dbReference type="EMBL" id="CAI4020210.1"/>
    </source>
</evidence>
<name>A0A9P1GSU5_9DINO</name>
<dbReference type="Proteomes" id="UP001152797">
    <property type="component" value="Unassembled WGS sequence"/>
</dbReference>
<gene>
    <name evidence="1" type="ORF">C1SCF055_LOCUS44649</name>
</gene>
<evidence type="ECO:0000313" key="3">
    <source>
        <dbReference type="Proteomes" id="UP001152797"/>
    </source>
</evidence>
<evidence type="ECO:0000313" key="2">
    <source>
        <dbReference type="EMBL" id="CAL1173585.1"/>
    </source>
</evidence>
<proteinExistence type="predicted"/>
<organism evidence="1">
    <name type="scientific">Cladocopium goreaui</name>
    <dbReference type="NCBI Taxonomy" id="2562237"/>
    <lineage>
        <taxon>Eukaryota</taxon>
        <taxon>Sar</taxon>
        <taxon>Alveolata</taxon>
        <taxon>Dinophyceae</taxon>
        <taxon>Suessiales</taxon>
        <taxon>Symbiodiniaceae</taxon>
        <taxon>Cladocopium</taxon>
    </lineage>
</organism>
<dbReference type="EMBL" id="CAMXCT010006797">
    <property type="protein sequence ID" value="CAI4020210.1"/>
    <property type="molecule type" value="Genomic_DNA"/>
</dbReference>
<dbReference type="EMBL" id="CAMXCT020006797">
    <property type="protein sequence ID" value="CAL1173585.1"/>
    <property type="molecule type" value="Genomic_DNA"/>
</dbReference>
<keyword evidence="3" id="KW-1185">Reference proteome</keyword>
<dbReference type="AlphaFoldDB" id="A0A9P1GSU5"/>
<sequence length="106" mass="11571">MAPAAVLRCEGQPDELILIELQSTVYMEDGSKLVGQHLGTLEIGKEGNVTLNNGPRCLYGKMQELKSPLVLMEKTGQEDASGDLILATRGVVYRKAVFNQRPQLSV</sequence>
<reference evidence="1" key="1">
    <citation type="submission" date="2022-10" db="EMBL/GenBank/DDBJ databases">
        <authorList>
            <person name="Chen Y."/>
            <person name="Dougan E. K."/>
            <person name="Chan C."/>
            <person name="Rhodes N."/>
            <person name="Thang M."/>
        </authorList>
    </citation>
    <scope>NUCLEOTIDE SEQUENCE</scope>
</reference>
<accession>A0A9P1GSU5</accession>
<dbReference type="EMBL" id="CAMXCT030006797">
    <property type="protein sequence ID" value="CAL4807522.1"/>
    <property type="molecule type" value="Genomic_DNA"/>
</dbReference>
<comment type="caution">
    <text evidence="1">The sequence shown here is derived from an EMBL/GenBank/DDBJ whole genome shotgun (WGS) entry which is preliminary data.</text>
</comment>
<reference evidence="2" key="2">
    <citation type="submission" date="2024-04" db="EMBL/GenBank/DDBJ databases">
        <authorList>
            <person name="Chen Y."/>
            <person name="Shah S."/>
            <person name="Dougan E. K."/>
            <person name="Thang M."/>
            <person name="Chan C."/>
        </authorList>
    </citation>
    <scope>NUCLEOTIDE SEQUENCE [LARGE SCALE GENOMIC DNA]</scope>
</reference>
<protein>
    <submittedName>
        <fullName evidence="1">Uncharacterized protein</fullName>
    </submittedName>
</protein>